<keyword evidence="3 6" id="KW-0133">Cell shape</keyword>
<dbReference type="InterPro" id="IPR050979">
    <property type="entry name" value="LD-transpeptidase"/>
</dbReference>
<feature type="active site" description="Nucleophile" evidence="6">
    <location>
        <position position="105"/>
    </location>
</feature>
<accession>A0ABT9WQ75</accession>
<dbReference type="InterPro" id="IPR005490">
    <property type="entry name" value="LD_TPept_cat_dom"/>
</dbReference>
<feature type="domain" description="L,D-TPase catalytic" evidence="7">
    <location>
        <begin position="5"/>
        <end position="129"/>
    </location>
</feature>
<dbReference type="PANTHER" id="PTHR30582:SF4">
    <property type="entry name" value="L,D-TRANSPEPTIDASE YQJB-RELATED"/>
    <property type="match status" value="1"/>
</dbReference>
<comment type="pathway">
    <text evidence="1 6">Cell wall biogenesis; peptidoglycan biosynthesis.</text>
</comment>
<keyword evidence="2" id="KW-0808">Transferase</keyword>
<keyword evidence="8" id="KW-0449">Lipoprotein</keyword>
<dbReference type="PROSITE" id="PS52029">
    <property type="entry name" value="LD_TPASE"/>
    <property type="match status" value="1"/>
</dbReference>
<gene>
    <name evidence="8" type="ORF">J2S08_000931</name>
</gene>
<reference evidence="8 9" key="1">
    <citation type="submission" date="2023-07" db="EMBL/GenBank/DDBJ databases">
        <title>Genomic Encyclopedia of Type Strains, Phase IV (KMG-IV): sequencing the most valuable type-strain genomes for metagenomic binning, comparative biology and taxonomic classification.</title>
        <authorList>
            <person name="Goeker M."/>
        </authorList>
    </citation>
    <scope>NUCLEOTIDE SEQUENCE [LARGE SCALE GENOMIC DNA]</scope>
    <source>
        <strain evidence="8 9">DSM 23837</strain>
    </source>
</reference>
<evidence type="ECO:0000313" key="9">
    <source>
        <dbReference type="Proteomes" id="UP001223586"/>
    </source>
</evidence>
<dbReference type="PANTHER" id="PTHR30582">
    <property type="entry name" value="L,D-TRANSPEPTIDASE"/>
    <property type="match status" value="1"/>
</dbReference>
<dbReference type="CDD" id="cd16913">
    <property type="entry name" value="YkuD_like"/>
    <property type="match status" value="1"/>
</dbReference>
<proteinExistence type="predicted"/>
<evidence type="ECO:0000256" key="2">
    <source>
        <dbReference type="ARBA" id="ARBA00022679"/>
    </source>
</evidence>
<evidence type="ECO:0000256" key="5">
    <source>
        <dbReference type="ARBA" id="ARBA00023316"/>
    </source>
</evidence>
<keyword evidence="5 6" id="KW-0961">Cell wall biogenesis/degradation</keyword>
<dbReference type="Pfam" id="PF03734">
    <property type="entry name" value="YkuD"/>
    <property type="match status" value="1"/>
</dbReference>
<name>A0ABT9WQ75_9BACI</name>
<evidence type="ECO:0000256" key="1">
    <source>
        <dbReference type="ARBA" id="ARBA00004752"/>
    </source>
</evidence>
<dbReference type="Gene3D" id="2.40.440.10">
    <property type="entry name" value="L,D-transpeptidase catalytic domain-like"/>
    <property type="match status" value="1"/>
</dbReference>
<organism evidence="8 9">
    <name type="scientific">Bacillus chungangensis</name>
    <dbReference type="NCBI Taxonomy" id="587633"/>
    <lineage>
        <taxon>Bacteria</taxon>
        <taxon>Bacillati</taxon>
        <taxon>Bacillota</taxon>
        <taxon>Bacilli</taxon>
        <taxon>Bacillales</taxon>
        <taxon>Bacillaceae</taxon>
        <taxon>Bacillus</taxon>
    </lineage>
</organism>
<dbReference type="EMBL" id="JAUSTT010000004">
    <property type="protein sequence ID" value="MDQ0175097.1"/>
    <property type="molecule type" value="Genomic_DNA"/>
</dbReference>
<feature type="active site" description="Proton donor/acceptor" evidence="6">
    <location>
        <position position="89"/>
    </location>
</feature>
<evidence type="ECO:0000259" key="7">
    <source>
        <dbReference type="PROSITE" id="PS52029"/>
    </source>
</evidence>
<sequence length="146" mass="16202">MPGDPVVIVNKRINELVWVKDGKIQLHTKVATGKTNDLTPEGIFTLIVKHRSPYYSRAHIPGGHPRNPLGTRWIGFDARDTNGGIYGLHGTNQPDSIGKYVSNGCIRLSNPVVETLYELVPIGTKIFIVNTENSFEEIAREHGAMR</sequence>
<keyword evidence="9" id="KW-1185">Reference proteome</keyword>
<keyword evidence="4 6" id="KW-0573">Peptidoglycan synthesis</keyword>
<dbReference type="InterPro" id="IPR038063">
    <property type="entry name" value="Transpep_catalytic_dom"/>
</dbReference>
<dbReference type="Proteomes" id="UP001223586">
    <property type="component" value="Unassembled WGS sequence"/>
</dbReference>
<evidence type="ECO:0000256" key="6">
    <source>
        <dbReference type="PROSITE-ProRule" id="PRU01373"/>
    </source>
</evidence>
<comment type="caution">
    <text evidence="8">The sequence shown here is derived from an EMBL/GenBank/DDBJ whole genome shotgun (WGS) entry which is preliminary data.</text>
</comment>
<protein>
    <submittedName>
        <fullName evidence="8">Lipoprotein-anchoring transpeptidase ErfK/SrfK</fullName>
    </submittedName>
</protein>
<dbReference type="SUPFAM" id="SSF141523">
    <property type="entry name" value="L,D-transpeptidase catalytic domain-like"/>
    <property type="match status" value="1"/>
</dbReference>
<evidence type="ECO:0000256" key="3">
    <source>
        <dbReference type="ARBA" id="ARBA00022960"/>
    </source>
</evidence>
<evidence type="ECO:0000313" key="8">
    <source>
        <dbReference type="EMBL" id="MDQ0175097.1"/>
    </source>
</evidence>
<evidence type="ECO:0000256" key="4">
    <source>
        <dbReference type="ARBA" id="ARBA00022984"/>
    </source>
</evidence>